<name>E6TVI4_EVAC2</name>
<dbReference type="RefSeq" id="WP_013489334.1">
    <property type="nucleotide sequence ID" value="NC_014829.1"/>
</dbReference>
<proteinExistence type="predicted"/>
<protein>
    <submittedName>
        <fullName evidence="1">Uncharacterized protein</fullName>
    </submittedName>
</protein>
<keyword evidence="2" id="KW-1185">Reference proteome</keyword>
<dbReference type="KEGG" id="bco:Bcell_2746"/>
<accession>E6TVI4</accession>
<dbReference type="STRING" id="649639.Bcell_2746"/>
<dbReference type="Proteomes" id="UP000001401">
    <property type="component" value="Chromosome"/>
</dbReference>
<dbReference type="HOGENOM" id="CLU_2178499_0_0_9"/>
<gene>
    <name evidence="1" type="ordered locus">Bcell_2746</name>
</gene>
<evidence type="ECO:0000313" key="2">
    <source>
        <dbReference type="Proteomes" id="UP000001401"/>
    </source>
</evidence>
<dbReference type="AlphaFoldDB" id="E6TVI4"/>
<organism evidence="1 2">
    <name type="scientific">Evansella cellulosilytica (strain ATCC 21833 / DSM 2522 / FERM P-1141 / JCM 9156 / N-4)</name>
    <name type="common">Bacillus cellulosilyticus</name>
    <dbReference type="NCBI Taxonomy" id="649639"/>
    <lineage>
        <taxon>Bacteria</taxon>
        <taxon>Bacillati</taxon>
        <taxon>Bacillota</taxon>
        <taxon>Bacilli</taxon>
        <taxon>Bacillales</taxon>
        <taxon>Bacillaceae</taxon>
        <taxon>Evansella</taxon>
    </lineage>
</organism>
<sequence length="109" mass="12859">MNKEKIILMLITFYVTAHKQQMNYEGDLPKHMDPGDNPYFFPIYNLVEKEIRKICAMPSIEEEMIGEFEFDIFMDKLHDCAYGDCTEQEVLELFLAYNPGGNHIKERVM</sequence>
<reference evidence="1" key="1">
    <citation type="submission" date="2010-12" db="EMBL/GenBank/DDBJ databases">
        <title>Complete sequence of Bacillus cellulosilyticus DSM 2522.</title>
        <authorList>
            <consortium name="US DOE Joint Genome Institute"/>
            <person name="Lucas S."/>
            <person name="Copeland A."/>
            <person name="Lapidus A."/>
            <person name="Cheng J.-F."/>
            <person name="Bruce D."/>
            <person name="Goodwin L."/>
            <person name="Pitluck S."/>
            <person name="Chertkov O."/>
            <person name="Detter J.C."/>
            <person name="Han C."/>
            <person name="Tapia R."/>
            <person name="Land M."/>
            <person name="Hauser L."/>
            <person name="Jeffries C."/>
            <person name="Kyrpides N."/>
            <person name="Ivanova N."/>
            <person name="Mikhailova N."/>
            <person name="Brumm P."/>
            <person name="Mead D."/>
            <person name="Woyke T."/>
        </authorList>
    </citation>
    <scope>NUCLEOTIDE SEQUENCE [LARGE SCALE GENOMIC DNA]</scope>
    <source>
        <strain evidence="1">DSM 2522</strain>
    </source>
</reference>
<dbReference type="EMBL" id="CP002394">
    <property type="protein sequence ID" value="ADU31001.1"/>
    <property type="molecule type" value="Genomic_DNA"/>
</dbReference>
<evidence type="ECO:0000313" key="1">
    <source>
        <dbReference type="EMBL" id="ADU31001.1"/>
    </source>
</evidence>